<sequence>MTETISPAASLAERIEWLIVNSWPDEVPQKETNVEIAEAVVAGTGVEMSGTTVWKLRTGRQENPQFRTLTALAVFFGVPIGYFGFPGEAAPIDDDLTHRALLRELRAGAIRPDVLRALIGLSPGTRHLLDEIVLAAAAADRRGRA</sequence>
<dbReference type="AlphaFoldDB" id="A0A3N1CQD1"/>
<dbReference type="GO" id="GO:0003677">
    <property type="term" value="F:DNA binding"/>
    <property type="evidence" value="ECO:0007669"/>
    <property type="project" value="InterPro"/>
</dbReference>
<gene>
    <name evidence="2" type="ORF">EDD29_0414</name>
</gene>
<evidence type="ECO:0000313" key="2">
    <source>
        <dbReference type="EMBL" id="ROO82928.1"/>
    </source>
</evidence>
<accession>A0A3N1CQD1</accession>
<dbReference type="RefSeq" id="WP_123661885.1">
    <property type="nucleotide sequence ID" value="NZ_RJKE01000001.1"/>
</dbReference>
<reference evidence="2 3" key="1">
    <citation type="submission" date="2018-11" db="EMBL/GenBank/DDBJ databases">
        <title>Sequencing the genomes of 1000 actinobacteria strains.</title>
        <authorList>
            <person name="Klenk H.-P."/>
        </authorList>
    </citation>
    <scope>NUCLEOTIDE SEQUENCE [LARGE SCALE GENOMIC DNA]</scope>
    <source>
        <strain evidence="2 3">DSM 44254</strain>
    </source>
</reference>
<comment type="caution">
    <text evidence="2">The sequence shown here is derived from an EMBL/GenBank/DDBJ whole genome shotgun (WGS) entry which is preliminary data.</text>
</comment>
<organism evidence="2 3">
    <name type="scientific">Actinocorallia herbida</name>
    <dbReference type="NCBI Taxonomy" id="58109"/>
    <lineage>
        <taxon>Bacteria</taxon>
        <taxon>Bacillati</taxon>
        <taxon>Actinomycetota</taxon>
        <taxon>Actinomycetes</taxon>
        <taxon>Streptosporangiales</taxon>
        <taxon>Thermomonosporaceae</taxon>
        <taxon>Actinocorallia</taxon>
    </lineage>
</organism>
<dbReference type="PROSITE" id="PS50943">
    <property type="entry name" value="HTH_CROC1"/>
    <property type="match status" value="1"/>
</dbReference>
<dbReference type="Proteomes" id="UP000272400">
    <property type="component" value="Unassembled WGS sequence"/>
</dbReference>
<feature type="domain" description="HTH cro/C1-type" evidence="1">
    <location>
        <begin position="48"/>
        <end position="83"/>
    </location>
</feature>
<evidence type="ECO:0000313" key="3">
    <source>
        <dbReference type="Proteomes" id="UP000272400"/>
    </source>
</evidence>
<evidence type="ECO:0000259" key="1">
    <source>
        <dbReference type="PROSITE" id="PS50943"/>
    </source>
</evidence>
<dbReference type="InterPro" id="IPR010982">
    <property type="entry name" value="Lambda_DNA-bd_dom_sf"/>
</dbReference>
<proteinExistence type="predicted"/>
<protein>
    <recommendedName>
        <fullName evidence="1">HTH cro/C1-type domain-containing protein</fullName>
    </recommendedName>
</protein>
<dbReference type="OrthoDB" id="2679623at2"/>
<keyword evidence="3" id="KW-1185">Reference proteome</keyword>
<dbReference type="Gene3D" id="1.10.260.40">
    <property type="entry name" value="lambda repressor-like DNA-binding domains"/>
    <property type="match status" value="1"/>
</dbReference>
<dbReference type="InterPro" id="IPR001387">
    <property type="entry name" value="Cro/C1-type_HTH"/>
</dbReference>
<name>A0A3N1CQD1_9ACTN</name>
<dbReference type="EMBL" id="RJKE01000001">
    <property type="protein sequence ID" value="ROO82928.1"/>
    <property type="molecule type" value="Genomic_DNA"/>
</dbReference>